<dbReference type="PANTHER" id="PTHR10091">
    <property type="entry name" value="ALDOSE-1-EPIMERASE"/>
    <property type="match status" value="1"/>
</dbReference>
<dbReference type="CDD" id="cd01081">
    <property type="entry name" value="Aldose_epim"/>
    <property type="match status" value="1"/>
</dbReference>
<gene>
    <name evidence="4" type="ORF">ESB04_02405</name>
</gene>
<dbReference type="GO" id="GO:0030246">
    <property type="term" value="F:carbohydrate binding"/>
    <property type="evidence" value="ECO:0007669"/>
    <property type="project" value="InterPro"/>
</dbReference>
<comment type="subunit">
    <text evidence="2">Monomer.</text>
</comment>
<evidence type="ECO:0000313" key="5">
    <source>
        <dbReference type="Proteomes" id="UP000289455"/>
    </source>
</evidence>
<dbReference type="InterPro" id="IPR011013">
    <property type="entry name" value="Gal_mutarotase_sf_dom"/>
</dbReference>
<dbReference type="AlphaFoldDB" id="A0A4V1M5T4"/>
<dbReference type="InterPro" id="IPR008183">
    <property type="entry name" value="Aldose_1/G6P_1-epimerase"/>
</dbReference>
<dbReference type="RefSeq" id="WP_129025875.1">
    <property type="nucleotide sequence ID" value="NZ_SDHY01000001.1"/>
</dbReference>
<dbReference type="GO" id="GO:0033499">
    <property type="term" value="P:galactose catabolic process via UDP-galactose, Leloir pathway"/>
    <property type="evidence" value="ECO:0007669"/>
    <property type="project" value="TreeGrafter"/>
</dbReference>
<dbReference type="Pfam" id="PF01263">
    <property type="entry name" value="Aldose_epim"/>
    <property type="match status" value="1"/>
</dbReference>
<protein>
    <submittedName>
        <fullName evidence="4">Aldose 1-epimerase</fullName>
    </submittedName>
</protein>
<dbReference type="Gene3D" id="2.70.98.10">
    <property type="match status" value="1"/>
</dbReference>
<evidence type="ECO:0000256" key="3">
    <source>
        <dbReference type="ARBA" id="ARBA00022837"/>
    </source>
</evidence>
<dbReference type="SUPFAM" id="SSF74650">
    <property type="entry name" value="Galactose mutarotase-like"/>
    <property type="match status" value="1"/>
</dbReference>
<dbReference type="GO" id="GO:0006006">
    <property type="term" value="P:glucose metabolic process"/>
    <property type="evidence" value="ECO:0007669"/>
    <property type="project" value="TreeGrafter"/>
</dbReference>
<dbReference type="Proteomes" id="UP000289455">
    <property type="component" value="Unassembled WGS sequence"/>
</dbReference>
<sequence length="319" mass="36032">MEINHLASSDGKIVQLKNPANGESAEILLDLGATLKSLHLRVQGELLNVIAIPQSKKYTLAENDLYPSALLCPWVNRVRNGNYSFLGKNYQLPINEPALGNAIHGFLARRKFTLGNQTIQDDFAKVKLTHEYLGDFVGFPFPFRFEWEFTLFQSGKLDVSFNCQNTGGGDMPFACGWHPYFRIPGTLVEDYHIHFKGKSRFLSDSQMIPMKEESIDIPKGLSFKSNQIDHVFRLYPEKAHVTQLTDIKKNRALFVQQSSEIFPFLVVFAPANEDCVAIEPMTANTDAMNTLDGLIQLKSQDFFQGNVQIWAGKPLELTR</sequence>
<keyword evidence="5" id="KW-1185">Reference proteome</keyword>
<reference evidence="4 5" key="1">
    <citation type="submission" date="2019-01" db="EMBL/GenBank/DDBJ databases">
        <title>Cytophagaceae bacterium strain CAR-16.</title>
        <authorList>
            <person name="Chen W.-M."/>
        </authorList>
    </citation>
    <scope>NUCLEOTIDE SEQUENCE [LARGE SCALE GENOMIC DNA]</scope>
    <source>
        <strain evidence="4 5">CAR-16</strain>
    </source>
</reference>
<evidence type="ECO:0000256" key="2">
    <source>
        <dbReference type="ARBA" id="ARBA00011245"/>
    </source>
</evidence>
<dbReference type="OrthoDB" id="9808779at2"/>
<dbReference type="EMBL" id="SDHY01000001">
    <property type="protein sequence ID" value="RXK52522.1"/>
    <property type="molecule type" value="Genomic_DNA"/>
</dbReference>
<dbReference type="GO" id="GO:0004034">
    <property type="term" value="F:aldose 1-epimerase activity"/>
    <property type="evidence" value="ECO:0007669"/>
    <property type="project" value="TreeGrafter"/>
</dbReference>
<name>A0A4V1M5T4_9BACT</name>
<evidence type="ECO:0000256" key="1">
    <source>
        <dbReference type="ARBA" id="ARBA00001913"/>
    </source>
</evidence>
<evidence type="ECO:0000313" key="4">
    <source>
        <dbReference type="EMBL" id="RXK52522.1"/>
    </source>
</evidence>
<dbReference type="PANTHER" id="PTHR10091:SF0">
    <property type="entry name" value="GALACTOSE MUTAROTASE"/>
    <property type="match status" value="1"/>
</dbReference>
<comment type="caution">
    <text evidence="4">The sequence shown here is derived from an EMBL/GenBank/DDBJ whole genome shotgun (WGS) entry which is preliminary data.</text>
</comment>
<accession>A0A4V1M5T4</accession>
<organism evidence="4 5">
    <name type="scientific">Aquirufa rosea</name>
    <dbReference type="NCBI Taxonomy" id="2509241"/>
    <lineage>
        <taxon>Bacteria</taxon>
        <taxon>Pseudomonadati</taxon>
        <taxon>Bacteroidota</taxon>
        <taxon>Cytophagia</taxon>
        <taxon>Cytophagales</taxon>
        <taxon>Flectobacillaceae</taxon>
        <taxon>Aquirufa</taxon>
    </lineage>
</organism>
<proteinExistence type="predicted"/>
<dbReference type="InterPro" id="IPR014718">
    <property type="entry name" value="GH-type_carb-bd"/>
</dbReference>
<keyword evidence="3" id="KW-0106">Calcium</keyword>
<comment type="cofactor">
    <cofactor evidence="1">
        <name>Ca(2+)</name>
        <dbReference type="ChEBI" id="CHEBI:29108"/>
    </cofactor>
</comment>